<protein>
    <submittedName>
        <fullName evidence="2">Uncharacterized protein</fullName>
    </submittedName>
</protein>
<accession>A0A0G0I7Q8</accession>
<evidence type="ECO:0000256" key="1">
    <source>
        <dbReference type="SAM" id="MobiDB-lite"/>
    </source>
</evidence>
<sequence>MSEDTESQDVKPAVNPQESKASPRKIDIGDIYPIGAGQIGKTGAQMINPYFDETSTMVAGILAVTGIGGYFANKNKGLPESDIPDLLNKNITRRQFLKGFALGLAGISLSSMIPDVKNKTAEQLHKLDMRLYSLFTNHELLNRYWLREKVGEARFTARKENGTPLTITKIKSEEHLDPAKGNVGKIHTYEYSSLDVEDQPILTEATGAYLDKIGKINKKLVVYELTRGFLSPVKHPNDEVISSRTDVIHKIYDTPMTVQFNATAPQALGTCASIEITNSDEIRGKPFIAPIIYGSSSLFIPGNLDRNSPIWDHAADRLVMKNEYFEELNFRKEDPSHSGVGFTKQGKVRIIEQDELVRTVADKKLNDDLESIALNQFCFDPREGKGVPPEFKWTANIHRDINMLLITEDDKQMIVSGSLDYFVKNDEYLSLIRNLESDLGVKFKLAACLDVGLAVGFTLRKDDKHLIKPVEPDFHDKDGNLDMGSVHTSSIFLIQKGV</sequence>
<feature type="region of interest" description="Disordered" evidence="1">
    <location>
        <begin position="1"/>
        <end position="22"/>
    </location>
</feature>
<gene>
    <name evidence="2" type="ORF">US67_C0004G0021</name>
</gene>
<dbReference type="Proteomes" id="UP000034366">
    <property type="component" value="Unassembled WGS sequence"/>
</dbReference>
<proteinExistence type="predicted"/>
<evidence type="ECO:0000313" key="2">
    <source>
        <dbReference type="EMBL" id="KKQ50577.1"/>
    </source>
</evidence>
<dbReference type="AlphaFoldDB" id="A0A0G0I7Q8"/>
<organism evidence="2 3">
    <name type="scientific">Candidatus Woesebacteria bacterium GW2011_GWD1_38_10</name>
    <dbReference type="NCBI Taxonomy" id="1618592"/>
    <lineage>
        <taxon>Bacteria</taxon>
        <taxon>Candidatus Woeseibacteriota</taxon>
    </lineage>
</organism>
<comment type="caution">
    <text evidence="2">The sequence shown here is derived from an EMBL/GenBank/DDBJ whole genome shotgun (WGS) entry which is preliminary data.</text>
</comment>
<evidence type="ECO:0000313" key="3">
    <source>
        <dbReference type="Proteomes" id="UP000034366"/>
    </source>
</evidence>
<dbReference type="EMBL" id="LBTW01000004">
    <property type="protein sequence ID" value="KKQ50577.1"/>
    <property type="molecule type" value="Genomic_DNA"/>
</dbReference>
<name>A0A0G0I7Q8_9BACT</name>
<reference evidence="2 3" key="1">
    <citation type="journal article" date="2015" name="Nature">
        <title>rRNA introns, odd ribosomes, and small enigmatic genomes across a large radiation of phyla.</title>
        <authorList>
            <person name="Brown C.T."/>
            <person name="Hug L.A."/>
            <person name="Thomas B.C."/>
            <person name="Sharon I."/>
            <person name="Castelle C.J."/>
            <person name="Singh A."/>
            <person name="Wilkins M.J."/>
            <person name="Williams K.H."/>
            <person name="Banfield J.F."/>
        </authorList>
    </citation>
    <scope>NUCLEOTIDE SEQUENCE [LARGE SCALE GENOMIC DNA]</scope>
</reference>